<dbReference type="SUPFAM" id="SSF52540">
    <property type="entry name" value="P-loop containing nucleoside triphosphate hydrolases"/>
    <property type="match status" value="1"/>
</dbReference>
<dbReference type="OrthoDB" id="9791620at2"/>
<dbReference type="InterPro" id="IPR003959">
    <property type="entry name" value="ATPase_AAA_core"/>
</dbReference>
<dbReference type="GO" id="GO:0016887">
    <property type="term" value="F:ATP hydrolysis activity"/>
    <property type="evidence" value="ECO:0007669"/>
    <property type="project" value="InterPro"/>
</dbReference>
<sequence>MKLTHLHFQNHYLLKNLELNFSNIKTKKPYSIITFVGENGCGKTTILNEIFNYKISSTIIDKELTNDGFFKTLYLRQNSLYNESMNSINKLIIGNSIYDNTNFMNEVVDSTFSENSRWVNMETLLNQIYKFGDTQLITLIKSNCLNDIYCGEPVAKTINNTNHLTLIDKYSSGQQELLLKLKDIVSISHKLDIILIDEPEQSLHPRWQKEIMPLLTSLLLNNQMNPQIFLATHSEKILESLLERDDTLIIRLYKSSNEIISEDITKMNLSLPNPTMAELDYIIFHIPSFEYHNQLFDYFGSMIDKEWIIDIDSKLEECINEIDISNIIKYQKNMKHKTTTYKMLPTYIRNYYHHPYSNYPAPSYEELETSISILRKIINHIARKE</sequence>
<evidence type="ECO:0000313" key="3">
    <source>
        <dbReference type="Proteomes" id="UP000266506"/>
    </source>
</evidence>
<proteinExistence type="predicted"/>
<accession>A0A397RSN4</accession>
<dbReference type="Gene3D" id="3.40.50.300">
    <property type="entry name" value="P-loop containing nucleotide triphosphate hydrolases"/>
    <property type="match status" value="2"/>
</dbReference>
<dbReference type="Proteomes" id="UP000266506">
    <property type="component" value="Unassembled WGS sequence"/>
</dbReference>
<feature type="domain" description="AAA+ ATPase" evidence="1">
    <location>
        <begin position="29"/>
        <end position="254"/>
    </location>
</feature>
<evidence type="ECO:0000313" key="2">
    <source>
        <dbReference type="EMBL" id="RIA75439.1"/>
    </source>
</evidence>
<protein>
    <submittedName>
        <fullName evidence="2">Putative AbiEii toxin of type IV toxin-antitoxin system</fullName>
    </submittedName>
</protein>
<reference evidence="2 3" key="1">
    <citation type="submission" date="2018-08" db="EMBL/GenBank/DDBJ databases">
        <title>Genomic Encyclopedia of Archaeal and Bacterial Type Strains, Phase II (KMG-II): from individual species to whole genera.</title>
        <authorList>
            <person name="Goeker M."/>
        </authorList>
    </citation>
    <scope>NUCLEOTIDE SEQUENCE [LARGE SCALE GENOMIC DNA]</scope>
    <source>
        <strain evidence="2 3">ATCC 27112</strain>
    </source>
</reference>
<dbReference type="SMART" id="SM00382">
    <property type="entry name" value="AAA"/>
    <property type="match status" value="1"/>
</dbReference>
<dbReference type="InParanoid" id="A0A397RSN4"/>
<name>A0A397RSN4_9MOLU</name>
<dbReference type="EMBL" id="QXEV01000020">
    <property type="protein sequence ID" value="RIA75439.1"/>
    <property type="molecule type" value="Genomic_DNA"/>
</dbReference>
<dbReference type="GO" id="GO:0006302">
    <property type="term" value="P:double-strand break repair"/>
    <property type="evidence" value="ECO:0007669"/>
    <property type="project" value="TreeGrafter"/>
</dbReference>
<dbReference type="Pfam" id="PF13304">
    <property type="entry name" value="AAA_21"/>
    <property type="match status" value="1"/>
</dbReference>
<comment type="caution">
    <text evidence="2">The sequence shown here is derived from an EMBL/GenBank/DDBJ whole genome shotgun (WGS) entry which is preliminary data.</text>
</comment>
<gene>
    <name evidence="2" type="ORF">EI71_01529</name>
</gene>
<dbReference type="PANTHER" id="PTHR32182">
    <property type="entry name" value="DNA REPLICATION AND REPAIR PROTEIN RECF"/>
    <property type="match status" value="1"/>
</dbReference>
<organism evidence="2 3">
    <name type="scientific">Anaeroplasma bactoclasticum</name>
    <dbReference type="NCBI Taxonomy" id="2088"/>
    <lineage>
        <taxon>Bacteria</taxon>
        <taxon>Bacillati</taxon>
        <taxon>Mycoplasmatota</taxon>
        <taxon>Mollicutes</taxon>
        <taxon>Anaeroplasmatales</taxon>
        <taxon>Anaeroplasmataceae</taxon>
        <taxon>Anaeroplasma</taxon>
    </lineage>
</organism>
<dbReference type="AlphaFoldDB" id="A0A397RSN4"/>
<dbReference type="InterPro" id="IPR027417">
    <property type="entry name" value="P-loop_NTPase"/>
</dbReference>
<dbReference type="GO" id="GO:0000731">
    <property type="term" value="P:DNA synthesis involved in DNA repair"/>
    <property type="evidence" value="ECO:0007669"/>
    <property type="project" value="TreeGrafter"/>
</dbReference>
<dbReference type="RefSeq" id="WP_119016640.1">
    <property type="nucleotide sequence ID" value="NZ_QXEV01000020.1"/>
</dbReference>
<dbReference type="GO" id="GO:0005524">
    <property type="term" value="F:ATP binding"/>
    <property type="evidence" value="ECO:0007669"/>
    <property type="project" value="InterPro"/>
</dbReference>
<dbReference type="InterPro" id="IPR003593">
    <property type="entry name" value="AAA+_ATPase"/>
</dbReference>
<keyword evidence="3" id="KW-1185">Reference proteome</keyword>
<evidence type="ECO:0000259" key="1">
    <source>
        <dbReference type="SMART" id="SM00382"/>
    </source>
</evidence>
<dbReference type="PANTHER" id="PTHR32182:SF23">
    <property type="entry name" value="ATP BINDING PROTEIN"/>
    <property type="match status" value="1"/>
</dbReference>